<dbReference type="AlphaFoldDB" id="A0A381Z1C8"/>
<sequence>VAVRFTYSRWDGTQQIPDLDADALLRAMGDELIEHGDPNAALRRMLHQGMEVDGTRLEGIREMLRKLRERRQERLEQHDLGGVYDEISEALDEVVATERASLDELSEAQGNGRRREVESEAIEDRRSVLDLFDHENLAGRVRALGQYDFTSAEAARQFEELVDQLREHLMQQAVDQMAGDMGRMTSEDMLRMKDMLAGLNRMLEQRQVGEEPDFDEFMKGFGDYFPENPRSLDELLEVMAQRMAAMAQMMNSMSPEQRAQLEELAQELLGDMDLRWQMDQLSGNLRNLFPEMGWEQSREFTGQDPLGLIEAMQMFEDLADMDRLEQVLTGATSPGALAEVDTDRVRDLLGDQSAESLQRLAEMTRLLEEAGLVENTEGQLTLTPRAVRRLGQNALGDLYQRLIRDRSGRHDLDRDGIGHERDFATKPYEFGDPFNLHIERTIRNALVRNGSGTPVDLHPEDFEVERTESVVQAATVLMLDLSLSMPMRDNFLPAKKVAMALHSLISSRFPQDYLGVVTFSEVAREIRPERLPEVSWDYVYGTNMQHGLVLARRMLGNQNGTKQIIMVTDGEPTAHLTDDGYPLFSYPPSPETVERTLLEVQRCTRDDIRINVFMLDATPYLTRFIEQ</sequence>
<dbReference type="CDD" id="cd00198">
    <property type="entry name" value="vWFA"/>
    <property type="match status" value="1"/>
</dbReference>
<name>A0A381Z1C8_9ZZZZ</name>
<dbReference type="Gene3D" id="3.40.50.410">
    <property type="entry name" value="von Willebrand factor, type A domain"/>
    <property type="match status" value="1"/>
</dbReference>
<accession>A0A381Z1C8</accession>
<dbReference type="SUPFAM" id="SSF53300">
    <property type="entry name" value="vWA-like"/>
    <property type="match status" value="1"/>
</dbReference>
<dbReference type="Pfam" id="PF13519">
    <property type="entry name" value="VWA_2"/>
    <property type="match status" value="1"/>
</dbReference>
<proteinExistence type="predicted"/>
<dbReference type="InterPro" id="IPR036465">
    <property type="entry name" value="vWFA_dom_sf"/>
</dbReference>
<dbReference type="InterPro" id="IPR002035">
    <property type="entry name" value="VWF_A"/>
</dbReference>
<feature type="non-terminal residue" evidence="2">
    <location>
        <position position="627"/>
    </location>
</feature>
<feature type="domain" description="VWFA" evidence="1">
    <location>
        <begin position="475"/>
        <end position="571"/>
    </location>
</feature>
<dbReference type="EMBL" id="UINC01019593">
    <property type="protein sequence ID" value="SVA83055.1"/>
    <property type="molecule type" value="Genomic_DNA"/>
</dbReference>
<gene>
    <name evidence="2" type="ORF">METZ01_LOCUS135909</name>
</gene>
<evidence type="ECO:0000313" key="2">
    <source>
        <dbReference type="EMBL" id="SVA83055.1"/>
    </source>
</evidence>
<feature type="non-terminal residue" evidence="2">
    <location>
        <position position="1"/>
    </location>
</feature>
<evidence type="ECO:0000259" key="1">
    <source>
        <dbReference type="Pfam" id="PF13519"/>
    </source>
</evidence>
<reference evidence="2" key="1">
    <citation type="submission" date="2018-05" db="EMBL/GenBank/DDBJ databases">
        <authorList>
            <person name="Lanie J.A."/>
            <person name="Ng W.-L."/>
            <person name="Kazmierczak K.M."/>
            <person name="Andrzejewski T.M."/>
            <person name="Davidsen T.M."/>
            <person name="Wayne K.J."/>
            <person name="Tettelin H."/>
            <person name="Glass J.I."/>
            <person name="Rusch D."/>
            <person name="Podicherti R."/>
            <person name="Tsui H.-C.T."/>
            <person name="Winkler M.E."/>
        </authorList>
    </citation>
    <scope>NUCLEOTIDE SEQUENCE</scope>
</reference>
<organism evidence="2">
    <name type="scientific">marine metagenome</name>
    <dbReference type="NCBI Taxonomy" id="408172"/>
    <lineage>
        <taxon>unclassified sequences</taxon>
        <taxon>metagenomes</taxon>
        <taxon>ecological metagenomes</taxon>
    </lineage>
</organism>
<protein>
    <recommendedName>
        <fullName evidence="1">VWFA domain-containing protein</fullName>
    </recommendedName>
</protein>